<comment type="similarity">
    <text evidence="1">Belongs to the transferase hexapeptide repeat family.</text>
</comment>
<accession>A0ABX2HA70</accession>
<dbReference type="EMBL" id="JAAITS010000060">
    <property type="protein sequence ID" value="NSG87089.1"/>
    <property type="molecule type" value="Genomic_DNA"/>
</dbReference>
<dbReference type="GeneID" id="69514001"/>
<sequence>MYYESSDFLETADSDTLKQIARTRELTREYYFSDYGDIEKRTSILRELLGGIGENVVIDTPFHCDYGKNIFLGNDVIINMNCTFVDNKTIRIGDRVLIASNVQMYTSSHPVLPQERLVPDWRERKTTFFRTYARPIEIENNVWIGGGCILLPGVTIGENSVIGAGSVVTRPIPPNCVAVGNPCKVIRYFDTDRERWQHEVIGEL</sequence>
<dbReference type="PANTHER" id="PTHR23416">
    <property type="entry name" value="SIALIC ACID SYNTHASE-RELATED"/>
    <property type="match status" value="1"/>
</dbReference>
<gene>
    <name evidence="3" type="ORF">G5B17_17130</name>
</gene>
<dbReference type="Gene3D" id="2.160.10.10">
    <property type="entry name" value="Hexapeptide repeat proteins"/>
    <property type="match status" value="1"/>
</dbReference>
<evidence type="ECO:0000256" key="2">
    <source>
        <dbReference type="ARBA" id="ARBA00022679"/>
    </source>
</evidence>
<dbReference type="InterPro" id="IPR001451">
    <property type="entry name" value="Hexapep"/>
</dbReference>
<keyword evidence="2" id="KW-0808">Transferase</keyword>
<dbReference type="RefSeq" id="WP_148463451.1">
    <property type="nucleotide sequence ID" value="NZ_JAAINN010000061.1"/>
</dbReference>
<evidence type="ECO:0000256" key="1">
    <source>
        <dbReference type="ARBA" id="ARBA00007274"/>
    </source>
</evidence>
<dbReference type="InterPro" id="IPR011004">
    <property type="entry name" value="Trimer_LpxA-like_sf"/>
</dbReference>
<comment type="caution">
    <text evidence="3">The sequence shown here is derived from an EMBL/GenBank/DDBJ whole genome shotgun (WGS) entry which is preliminary data.</text>
</comment>
<evidence type="ECO:0000313" key="3">
    <source>
        <dbReference type="EMBL" id="NSG87089.1"/>
    </source>
</evidence>
<dbReference type="Proteomes" id="UP001644719">
    <property type="component" value="Unassembled WGS sequence"/>
</dbReference>
<dbReference type="SUPFAM" id="SSF51161">
    <property type="entry name" value="Trimeric LpxA-like enzymes"/>
    <property type="match status" value="1"/>
</dbReference>
<dbReference type="InterPro" id="IPR051159">
    <property type="entry name" value="Hexapeptide_acetyltransf"/>
</dbReference>
<keyword evidence="4" id="KW-1185">Reference proteome</keyword>
<dbReference type="CDD" id="cd03357">
    <property type="entry name" value="LbH_MAT_GAT"/>
    <property type="match status" value="1"/>
</dbReference>
<evidence type="ECO:0000313" key="4">
    <source>
        <dbReference type="Proteomes" id="UP001644719"/>
    </source>
</evidence>
<proteinExistence type="inferred from homology"/>
<name>A0ABX2HA70_9FIRM</name>
<dbReference type="PANTHER" id="PTHR23416:SF23">
    <property type="entry name" value="ACETYLTRANSFERASE C18B11.09C-RELATED"/>
    <property type="match status" value="1"/>
</dbReference>
<organism evidence="3 4">
    <name type="scientific">Blautia faecis</name>
    <dbReference type="NCBI Taxonomy" id="871665"/>
    <lineage>
        <taxon>Bacteria</taxon>
        <taxon>Bacillati</taxon>
        <taxon>Bacillota</taxon>
        <taxon>Clostridia</taxon>
        <taxon>Lachnospirales</taxon>
        <taxon>Lachnospiraceae</taxon>
        <taxon>Blautia</taxon>
    </lineage>
</organism>
<dbReference type="Pfam" id="PF00132">
    <property type="entry name" value="Hexapep"/>
    <property type="match status" value="1"/>
</dbReference>
<protein>
    <submittedName>
        <fullName evidence="3">Sugar O-acetyltransferase</fullName>
    </submittedName>
</protein>
<reference evidence="3 4" key="1">
    <citation type="journal article" date="2020" name="Cell Host Microbe">
        <title>Functional and Genomic Variation between Human-Derived Isolates of Lachnospiraceae Reveals Inter- and Intra-Species Diversity.</title>
        <authorList>
            <person name="Sorbara M.T."/>
            <person name="Littmann E.R."/>
            <person name="Fontana E."/>
            <person name="Moody T.U."/>
            <person name="Kohout C.E."/>
            <person name="Gjonbalaj M."/>
            <person name="Eaton V."/>
            <person name="Seok R."/>
            <person name="Leiner I.M."/>
            <person name="Pamer E.G."/>
        </authorList>
    </citation>
    <scope>NUCLEOTIDE SEQUENCE [LARGE SCALE GENOMIC DNA]</scope>
    <source>
        <strain evidence="3 4">MSK.17.74</strain>
    </source>
</reference>